<proteinExistence type="predicted"/>
<gene>
    <name evidence="2" type="ORF">HYPSUDRAFT_71119</name>
</gene>
<evidence type="ECO:0000313" key="2">
    <source>
        <dbReference type="EMBL" id="KJA16752.1"/>
    </source>
</evidence>
<dbReference type="Gene3D" id="3.50.50.100">
    <property type="match status" value="1"/>
</dbReference>
<dbReference type="STRING" id="945553.A0A0D2KQ67"/>
<name>A0A0D2KQ67_HYPSF</name>
<sequence length="439" mass="47158">MGGGVSSTKGTKTVVVLGAAYGDVYVMPRYAVLPGHEYKAFIPYTKVFLTESPKPEHIHLEAEVTELRPNSVTLSRSFPELGIPTTTLAFDYVIYALGSHLPPPLDLWGPSTGKTQYHGQKAEGCQWFQEKQQMVKDAPSVLVVGGGALGIRMFKFSPAMFRRMVTRFLEFATDIKSVYPEKSVTLLHSRQRLLPRFDEKMHDEIRSACEKLEIELILGERLDLDSIEDGSAKVNAAGQKVVRTVAGREIAADLLLLCTGQAPNTGFLKAMDPATVDAATGLIRVCKTLQVSATPRAAAHSPAVSITAALADVSLAADASLAPKAEDSAPAYPHIFAIGDAADAWGAIPAGHNAYAQGELAAKNIVRLIKNSTADGEAQALQEYTPGPPAIKVSLGLTNAVYQVGPNIGFKTDGEPDLQAALIWPYFGIKVESDEDMRL</sequence>
<feature type="domain" description="FAD/NAD(P)-binding" evidence="1">
    <location>
        <begin position="85"/>
        <end position="292"/>
    </location>
</feature>
<dbReference type="PANTHER" id="PTHR43735:SF2">
    <property type="entry name" value="FE-REGULATED PROTEIN 8"/>
    <property type="match status" value="1"/>
</dbReference>
<dbReference type="EMBL" id="KN817615">
    <property type="protein sequence ID" value="KJA16752.1"/>
    <property type="molecule type" value="Genomic_DNA"/>
</dbReference>
<dbReference type="InterPro" id="IPR023753">
    <property type="entry name" value="FAD/NAD-binding_dom"/>
</dbReference>
<dbReference type="OMA" id="PAVWAYY"/>
<reference evidence="3" key="1">
    <citation type="submission" date="2014-04" db="EMBL/GenBank/DDBJ databases">
        <title>Evolutionary Origins and Diversification of the Mycorrhizal Mutualists.</title>
        <authorList>
            <consortium name="DOE Joint Genome Institute"/>
            <consortium name="Mycorrhizal Genomics Consortium"/>
            <person name="Kohler A."/>
            <person name="Kuo A."/>
            <person name="Nagy L.G."/>
            <person name="Floudas D."/>
            <person name="Copeland A."/>
            <person name="Barry K.W."/>
            <person name="Cichocki N."/>
            <person name="Veneault-Fourrey C."/>
            <person name="LaButti K."/>
            <person name="Lindquist E.A."/>
            <person name="Lipzen A."/>
            <person name="Lundell T."/>
            <person name="Morin E."/>
            <person name="Murat C."/>
            <person name="Riley R."/>
            <person name="Ohm R."/>
            <person name="Sun H."/>
            <person name="Tunlid A."/>
            <person name="Henrissat B."/>
            <person name="Grigoriev I.V."/>
            <person name="Hibbett D.S."/>
            <person name="Martin F."/>
        </authorList>
    </citation>
    <scope>NUCLEOTIDE SEQUENCE [LARGE SCALE GENOMIC DNA]</scope>
    <source>
        <strain evidence="3">FD-334 SS-4</strain>
    </source>
</reference>
<keyword evidence="3" id="KW-1185">Reference proteome</keyword>
<evidence type="ECO:0000313" key="3">
    <source>
        <dbReference type="Proteomes" id="UP000054270"/>
    </source>
</evidence>
<dbReference type="AlphaFoldDB" id="A0A0D2KQ67"/>
<accession>A0A0D2KQ67</accession>
<organism evidence="2 3">
    <name type="scientific">Hypholoma sublateritium (strain FD-334 SS-4)</name>
    <dbReference type="NCBI Taxonomy" id="945553"/>
    <lineage>
        <taxon>Eukaryota</taxon>
        <taxon>Fungi</taxon>
        <taxon>Dikarya</taxon>
        <taxon>Basidiomycota</taxon>
        <taxon>Agaricomycotina</taxon>
        <taxon>Agaricomycetes</taxon>
        <taxon>Agaricomycetidae</taxon>
        <taxon>Agaricales</taxon>
        <taxon>Agaricineae</taxon>
        <taxon>Strophariaceae</taxon>
        <taxon>Hypholoma</taxon>
    </lineage>
</organism>
<protein>
    <recommendedName>
        <fullName evidence="1">FAD/NAD(P)-binding domain-containing protein</fullName>
    </recommendedName>
</protein>
<dbReference type="PANTHER" id="PTHR43735">
    <property type="entry name" value="APOPTOSIS-INDUCING FACTOR 1"/>
    <property type="match status" value="1"/>
</dbReference>
<dbReference type="GO" id="GO:0050660">
    <property type="term" value="F:flavin adenine dinucleotide binding"/>
    <property type="evidence" value="ECO:0007669"/>
    <property type="project" value="TreeGrafter"/>
</dbReference>
<dbReference type="Proteomes" id="UP000054270">
    <property type="component" value="Unassembled WGS sequence"/>
</dbReference>
<dbReference type="GO" id="GO:0005737">
    <property type="term" value="C:cytoplasm"/>
    <property type="evidence" value="ECO:0007669"/>
    <property type="project" value="TreeGrafter"/>
</dbReference>
<dbReference type="GO" id="GO:0004174">
    <property type="term" value="F:electron-transferring-flavoprotein dehydrogenase activity"/>
    <property type="evidence" value="ECO:0007669"/>
    <property type="project" value="TreeGrafter"/>
</dbReference>
<evidence type="ECO:0000259" key="1">
    <source>
        <dbReference type="Pfam" id="PF07992"/>
    </source>
</evidence>
<dbReference type="Pfam" id="PF07992">
    <property type="entry name" value="Pyr_redox_2"/>
    <property type="match status" value="1"/>
</dbReference>
<dbReference type="SUPFAM" id="SSF51905">
    <property type="entry name" value="FAD/NAD(P)-binding domain"/>
    <property type="match status" value="1"/>
</dbReference>
<dbReference type="InterPro" id="IPR036188">
    <property type="entry name" value="FAD/NAD-bd_sf"/>
</dbReference>
<dbReference type="OrthoDB" id="202203at2759"/>